<evidence type="ECO:0000256" key="7">
    <source>
        <dbReference type="ARBA" id="ARBA00029936"/>
    </source>
</evidence>
<dbReference type="InterPro" id="IPR002300">
    <property type="entry name" value="aa-tRNA-synth_Ia"/>
</dbReference>
<dbReference type="Gene3D" id="3.40.50.620">
    <property type="entry name" value="HUPs"/>
    <property type="match status" value="1"/>
</dbReference>
<evidence type="ECO:0000256" key="6">
    <source>
        <dbReference type="ARBA" id="ARBA00023146"/>
    </source>
</evidence>
<feature type="non-terminal residue" evidence="9">
    <location>
        <position position="188"/>
    </location>
</feature>
<keyword evidence="5" id="KW-0648">Protein biosynthesis</keyword>
<evidence type="ECO:0000256" key="5">
    <source>
        <dbReference type="ARBA" id="ARBA00022917"/>
    </source>
</evidence>
<dbReference type="Pfam" id="PF00133">
    <property type="entry name" value="tRNA-synt_1"/>
    <property type="match status" value="1"/>
</dbReference>
<dbReference type="GO" id="GO:0004832">
    <property type="term" value="F:valine-tRNA ligase activity"/>
    <property type="evidence" value="ECO:0007669"/>
    <property type="project" value="UniProtKB-EC"/>
</dbReference>
<dbReference type="GO" id="GO:0006438">
    <property type="term" value="P:valyl-tRNA aminoacylation"/>
    <property type="evidence" value="ECO:0007669"/>
    <property type="project" value="InterPro"/>
</dbReference>
<sequence>MDKRYEHKIKESEVLKKWEDAGAFKADPTSGKKPYTIILPPPNASGKMHVGNALMIAIEDLLIRWKRMRGYEALWVPGTDHAGFESQTTYERELKKEGKSRFDYDRNTFYKMMMEFVLNNKSLIEAQIKNMGASVDWSRYTFTLEERSINTVVSTFEKMVKDGLIYRSDYVVNYSFKYGTTFSDAEIV</sequence>
<proteinExistence type="predicted"/>
<keyword evidence="4" id="KW-0067">ATP-binding</keyword>
<comment type="caution">
    <text evidence="9">The sequence shown here is derived from an EMBL/GenBank/DDBJ whole genome shotgun (WGS) entry which is preliminary data.</text>
</comment>
<dbReference type="EC" id="6.1.1.9" evidence="1"/>
<accession>A0A0G0YG87</accession>
<name>A0A0G0YG87_UNCKA</name>
<evidence type="ECO:0000256" key="4">
    <source>
        <dbReference type="ARBA" id="ARBA00022840"/>
    </source>
</evidence>
<protein>
    <recommendedName>
        <fullName evidence="1">valine--tRNA ligase</fullName>
        <ecNumber evidence="1">6.1.1.9</ecNumber>
    </recommendedName>
    <alternativeName>
        <fullName evidence="7">Valyl-tRNA synthetase</fullName>
    </alternativeName>
</protein>
<evidence type="ECO:0000259" key="8">
    <source>
        <dbReference type="Pfam" id="PF00133"/>
    </source>
</evidence>
<dbReference type="PANTHER" id="PTHR11946:SF93">
    <property type="entry name" value="VALINE--TRNA LIGASE, CHLOROPLASTIC_MITOCHONDRIAL 2"/>
    <property type="match status" value="1"/>
</dbReference>
<reference evidence="9 10" key="1">
    <citation type="journal article" date="2015" name="Nature">
        <title>rRNA introns, odd ribosomes, and small enigmatic genomes across a large radiation of phyla.</title>
        <authorList>
            <person name="Brown C.T."/>
            <person name="Hug L.A."/>
            <person name="Thomas B.C."/>
            <person name="Sharon I."/>
            <person name="Castelle C.J."/>
            <person name="Singh A."/>
            <person name="Wilkins M.J."/>
            <person name="Williams K.H."/>
            <person name="Banfield J.F."/>
        </authorList>
    </citation>
    <scope>NUCLEOTIDE SEQUENCE [LARGE SCALE GENOMIC DNA]</scope>
</reference>
<dbReference type="InterPro" id="IPR002303">
    <property type="entry name" value="Valyl-tRNA_ligase"/>
</dbReference>
<evidence type="ECO:0000313" key="10">
    <source>
        <dbReference type="Proteomes" id="UP000033847"/>
    </source>
</evidence>
<dbReference type="GO" id="GO:0005829">
    <property type="term" value="C:cytosol"/>
    <property type="evidence" value="ECO:0007669"/>
    <property type="project" value="TreeGrafter"/>
</dbReference>
<dbReference type="GO" id="GO:0005524">
    <property type="term" value="F:ATP binding"/>
    <property type="evidence" value="ECO:0007669"/>
    <property type="project" value="UniProtKB-KW"/>
</dbReference>
<dbReference type="AlphaFoldDB" id="A0A0G0YG87"/>
<dbReference type="SUPFAM" id="SSF52374">
    <property type="entry name" value="Nucleotidylyl transferase"/>
    <property type="match status" value="1"/>
</dbReference>
<keyword evidence="3" id="KW-0547">Nucleotide-binding</keyword>
<evidence type="ECO:0000256" key="1">
    <source>
        <dbReference type="ARBA" id="ARBA00013169"/>
    </source>
</evidence>
<keyword evidence="6 9" id="KW-0030">Aminoacyl-tRNA synthetase</keyword>
<dbReference type="InterPro" id="IPR014729">
    <property type="entry name" value="Rossmann-like_a/b/a_fold"/>
</dbReference>
<evidence type="ECO:0000256" key="2">
    <source>
        <dbReference type="ARBA" id="ARBA00022598"/>
    </source>
</evidence>
<dbReference type="Proteomes" id="UP000033847">
    <property type="component" value="Unassembled WGS sequence"/>
</dbReference>
<organism evidence="9 10">
    <name type="scientific">candidate division WWE3 bacterium GW2011_GWF1_42_14</name>
    <dbReference type="NCBI Taxonomy" id="1619138"/>
    <lineage>
        <taxon>Bacteria</taxon>
        <taxon>Katanobacteria</taxon>
    </lineage>
</organism>
<dbReference type="EMBL" id="LCCU01000031">
    <property type="protein sequence ID" value="KKS35727.1"/>
    <property type="molecule type" value="Genomic_DNA"/>
</dbReference>
<feature type="domain" description="Aminoacyl-tRNA synthetase class Ia" evidence="8">
    <location>
        <begin position="14"/>
        <end position="187"/>
    </location>
</feature>
<dbReference type="InterPro" id="IPR001412">
    <property type="entry name" value="aa-tRNA-synth_I_CS"/>
</dbReference>
<evidence type="ECO:0000256" key="3">
    <source>
        <dbReference type="ARBA" id="ARBA00022741"/>
    </source>
</evidence>
<evidence type="ECO:0000313" key="9">
    <source>
        <dbReference type="EMBL" id="KKS35727.1"/>
    </source>
</evidence>
<gene>
    <name evidence="9" type="ORF">UV00_C0031G0001</name>
</gene>
<dbReference type="PANTHER" id="PTHR11946">
    <property type="entry name" value="VALYL-TRNA SYNTHETASES"/>
    <property type="match status" value="1"/>
</dbReference>
<keyword evidence="2" id="KW-0436">Ligase</keyword>
<dbReference type="PROSITE" id="PS00178">
    <property type="entry name" value="AA_TRNA_LIGASE_I"/>
    <property type="match status" value="1"/>
</dbReference>